<dbReference type="PROSITE" id="PS00216">
    <property type="entry name" value="SUGAR_TRANSPORT_1"/>
    <property type="match status" value="1"/>
</dbReference>
<keyword evidence="5 6" id="KW-0472">Membrane</keyword>
<dbReference type="KEGG" id="gni:GNIT_1364"/>
<evidence type="ECO:0000256" key="3">
    <source>
        <dbReference type="ARBA" id="ARBA00022692"/>
    </source>
</evidence>
<feature type="transmembrane region" description="Helical" evidence="6">
    <location>
        <begin position="269"/>
        <end position="288"/>
    </location>
</feature>
<evidence type="ECO:0000313" key="9">
    <source>
        <dbReference type="Proteomes" id="UP000009282"/>
    </source>
</evidence>
<dbReference type="STRING" id="1085623.GNIT_1364"/>
<dbReference type="RefSeq" id="WP_014108362.1">
    <property type="nucleotide sequence ID" value="NC_016041.1"/>
</dbReference>
<dbReference type="PROSITE" id="PS50850">
    <property type="entry name" value="MFS"/>
    <property type="match status" value="1"/>
</dbReference>
<name>G4QGG3_GLANF</name>
<reference evidence="8 9" key="1">
    <citation type="journal article" date="2011" name="J. Bacteriol.">
        <title>Complete genome sequence of seawater bacterium Glaciecola nitratireducens FR1064T.</title>
        <authorList>
            <person name="Bian F."/>
            <person name="Qin Q.L."/>
            <person name="Xie B.B."/>
            <person name="Shu Y.L."/>
            <person name="Zhang X.Y."/>
            <person name="Yu Y."/>
            <person name="Chen B."/>
            <person name="Chen X.L."/>
            <person name="Zhou B.C."/>
            <person name="Zhang Y.Z."/>
        </authorList>
    </citation>
    <scope>NUCLEOTIDE SEQUENCE [LARGE SCALE GENOMIC DNA]</scope>
    <source>
        <strain evidence="9">JCM 12485 / KCTC 12276 / FR1064</strain>
    </source>
</reference>
<evidence type="ECO:0000256" key="4">
    <source>
        <dbReference type="ARBA" id="ARBA00022989"/>
    </source>
</evidence>
<evidence type="ECO:0000256" key="6">
    <source>
        <dbReference type="SAM" id="Phobius"/>
    </source>
</evidence>
<keyword evidence="3 6" id="KW-0812">Transmembrane</keyword>
<dbReference type="HOGENOM" id="CLU_053847_2_0_6"/>
<dbReference type="eggNOG" id="COG0738">
    <property type="taxonomic scope" value="Bacteria"/>
</dbReference>
<evidence type="ECO:0000256" key="2">
    <source>
        <dbReference type="ARBA" id="ARBA00022475"/>
    </source>
</evidence>
<protein>
    <submittedName>
        <fullName evidence="8">Major facilitator transporter</fullName>
    </submittedName>
</protein>
<feature type="domain" description="Major facilitator superfamily (MFS) profile" evidence="7">
    <location>
        <begin position="14"/>
        <end position="416"/>
    </location>
</feature>
<feature type="transmembrane region" description="Helical" evidence="6">
    <location>
        <begin position="103"/>
        <end position="125"/>
    </location>
</feature>
<feature type="transmembrane region" description="Helical" evidence="6">
    <location>
        <begin position="12"/>
        <end position="32"/>
    </location>
</feature>
<feature type="transmembrane region" description="Helical" evidence="6">
    <location>
        <begin position="389"/>
        <end position="410"/>
    </location>
</feature>
<dbReference type="InterPro" id="IPR005829">
    <property type="entry name" value="Sugar_transporter_CS"/>
</dbReference>
<comment type="subcellular location">
    <subcellularLocation>
        <location evidence="1">Cell inner membrane</location>
        <topology evidence="1">Multi-pass membrane protein</topology>
    </subcellularLocation>
</comment>
<dbReference type="InterPro" id="IPR011701">
    <property type="entry name" value="MFS"/>
</dbReference>
<evidence type="ECO:0000313" key="8">
    <source>
        <dbReference type="EMBL" id="AEP29488.1"/>
    </source>
</evidence>
<dbReference type="InterPro" id="IPR036259">
    <property type="entry name" value="MFS_trans_sf"/>
</dbReference>
<feature type="transmembrane region" description="Helical" evidence="6">
    <location>
        <begin position="79"/>
        <end position="97"/>
    </location>
</feature>
<keyword evidence="2" id="KW-1003">Cell membrane</keyword>
<dbReference type="Proteomes" id="UP000009282">
    <property type="component" value="Chromosome"/>
</dbReference>
<feature type="transmembrane region" description="Helical" evidence="6">
    <location>
        <begin position="145"/>
        <end position="162"/>
    </location>
</feature>
<feature type="transmembrane region" description="Helical" evidence="6">
    <location>
        <begin position="323"/>
        <end position="341"/>
    </location>
</feature>
<proteinExistence type="predicted"/>
<feature type="transmembrane region" description="Helical" evidence="6">
    <location>
        <begin position="295"/>
        <end position="317"/>
    </location>
</feature>
<dbReference type="InterPro" id="IPR050375">
    <property type="entry name" value="MFS_TsgA-like"/>
</dbReference>
<gene>
    <name evidence="8" type="ordered locus">GNIT_1364</name>
</gene>
<dbReference type="GO" id="GO:0022857">
    <property type="term" value="F:transmembrane transporter activity"/>
    <property type="evidence" value="ECO:0007669"/>
    <property type="project" value="InterPro"/>
</dbReference>
<dbReference type="Gene3D" id="1.20.1250.20">
    <property type="entry name" value="MFS general substrate transporter like domains"/>
    <property type="match status" value="2"/>
</dbReference>
<accession>G4QGG3</accession>
<feature type="transmembrane region" description="Helical" evidence="6">
    <location>
        <begin position="52"/>
        <end position="72"/>
    </location>
</feature>
<dbReference type="GO" id="GO:0005886">
    <property type="term" value="C:plasma membrane"/>
    <property type="evidence" value="ECO:0007669"/>
    <property type="project" value="UniProtKB-SubCell"/>
</dbReference>
<feature type="transmembrane region" description="Helical" evidence="6">
    <location>
        <begin position="168"/>
        <end position="187"/>
    </location>
</feature>
<feature type="transmembrane region" description="Helical" evidence="6">
    <location>
        <begin position="361"/>
        <end position="383"/>
    </location>
</feature>
<keyword evidence="4 6" id="KW-1133">Transmembrane helix</keyword>
<sequence length="433" mass="47320">MTDKARNEKNLALVRWLTYLMFMMFAMTSDSVGEIIKEVKREFDVSNTQASLMHTLFMIGIAFSGLFLGFLADKFGRKNTIILGLSLFAVSCYLFLVGTSFSFILGLITLSGVAVGVFKTAALALIGDISTSTKQHTGTMNGAEAFFGVGAIIGPLLVAWLVREGVDWKWLYVIAGGLCTLLILMAYKVDYPEYQKPVDSDNNIAKVNNFASSIKLLKNRYAMGFSIGAFLYVAAESAIYVWMPSYLVCDAVNLEDTFACYTSDSQKYLAMYAVSVFFSLRAAGRFVGIWMMQHFNWALVLLIFSFAILVCFVGGLIGGKEVALYLFPLTGIFMSVIYPTFNSKGISCFPKSEHGTVAGVILFFTAAGAAAGPLIMGIVSDAYGGDAKYGFMVATGFAGLLFLGLLYNFIFNPTEKRLAEVEKTEYSNPSASR</sequence>
<dbReference type="SUPFAM" id="SSF103473">
    <property type="entry name" value="MFS general substrate transporter"/>
    <property type="match status" value="1"/>
</dbReference>
<keyword evidence="9" id="KW-1185">Reference proteome</keyword>
<evidence type="ECO:0000259" key="7">
    <source>
        <dbReference type="PROSITE" id="PS50850"/>
    </source>
</evidence>
<dbReference type="Pfam" id="PF07690">
    <property type="entry name" value="MFS_1"/>
    <property type="match status" value="1"/>
</dbReference>
<dbReference type="PANTHER" id="PTHR43702">
    <property type="entry name" value="L-FUCOSE-PROTON SYMPORTER"/>
    <property type="match status" value="1"/>
</dbReference>
<dbReference type="EMBL" id="CP003060">
    <property type="protein sequence ID" value="AEP29488.1"/>
    <property type="molecule type" value="Genomic_DNA"/>
</dbReference>
<organism evidence="8 9">
    <name type="scientific">Glaciecola nitratireducens (strain JCM 12485 / KCTC 12276 / FR1064)</name>
    <dbReference type="NCBI Taxonomy" id="1085623"/>
    <lineage>
        <taxon>Bacteria</taxon>
        <taxon>Pseudomonadati</taxon>
        <taxon>Pseudomonadota</taxon>
        <taxon>Gammaproteobacteria</taxon>
        <taxon>Alteromonadales</taxon>
        <taxon>Alteromonadaceae</taxon>
        <taxon>Brumicola</taxon>
    </lineage>
</organism>
<feature type="transmembrane region" description="Helical" evidence="6">
    <location>
        <begin position="221"/>
        <end position="243"/>
    </location>
</feature>
<dbReference type="PANTHER" id="PTHR43702:SF3">
    <property type="entry name" value="PROTEIN TSGA"/>
    <property type="match status" value="1"/>
</dbReference>
<evidence type="ECO:0000256" key="5">
    <source>
        <dbReference type="ARBA" id="ARBA00023136"/>
    </source>
</evidence>
<dbReference type="InterPro" id="IPR020846">
    <property type="entry name" value="MFS_dom"/>
</dbReference>
<evidence type="ECO:0000256" key="1">
    <source>
        <dbReference type="ARBA" id="ARBA00004429"/>
    </source>
</evidence>
<dbReference type="AlphaFoldDB" id="G4QGG3"/>